<dbReference type="Pfam" id="PF01614">
    <property type="entry name" value="IclR_C"/>
    <property type="match status" value="1"/>
</dbReference>
<dbReference type="GO" id="GO:0003700">
    <property type="term" value="F:DNA-binding transcription factor activity"/>
    <property type="evidence" value="ECO:0007669"/>
    <property type="project" value="TreeGrafter"/>
</dbReference>
<name>A0A158I5K7_CABCO</name>
<dbReference type="InterPro" id="IPR029016">
    <property type="entry name" value="GAF-like_dom_sf"/>
</dbReference>
<evidence type="ECO:0000259" key="5">
    <source>
        <dbReference type="PROSITE" id="PS51078"/>
    </source>
</evidence>
<evidence type="ECO:0000256" key="1">
    <source>
        <dbReference type="ARBA" id="ARBA00023015"/>
    </source>
</evidence>
<keyword evidence="3" id="KW-0804">Transcription</keyword>
<dbReference type="AlphaFoldDB" id="A0A158I5K7"/>
<dbReference type="InterPro" id="IPR050707">
    <property type="entry name" value="HTH_MetabolicPath_Reg"/>
</dbReference>
<keyword evidence="1" id="KW-0805">Transcription regulation</keyword>
<dbReference type="GO" id="GO:0003677">
    <property type="term" value="F:DNA binding"/>
    <property type="evidence" value="ECO:0007669"/>
    <property type="project" value="UniProtKB-KW"/>
</dbReference>
<dbReference type="InterPro" id="IPR036390">
    <property type="entry name" value="WH_DNA-bd_sf"/>
</dbReference>
<dbReference type="SMART" id="SM00346">
    <property type="entry name" value="HTH_ICLR"/>
    <property type="match status" value="1"/>
</dbReference>
<evidence type="ECO:0000256" key="3">
    <source>
        <dbReference type="ARBA" id="ARBA00023163"/>
    </source>
</evidence>
<dbReference type="Gene3D" id="3.30.450.40">
    <property type="match status" value="1"/>
</dbReference>
<dbReference type="Proteomes" id="UP000054740">
    <property type="component" value="Unassembled WGS sequence"/>
</dbReference>
<dbReference type="InterPro" id="IPR036388">
    <property type="entry name" value="WH-like_DNA-bd_sf"/>
</dbReference>
<evidence type="ECO:0000313" key="6">
    <source>
        <dbReference type="EMBL" id="SAL51643.1"/>
    </source>
</evidence>
<dbReference type="SUPFAM" id="SSF46785">
    <property type="entry name" value="Winged helix' DNA-binding domain"/>
    <property type="match status" value="1"/>
</dbReference>
<organism evidence="6 7">
    <name type="scientific">Caballeronia cordobensis</name>
    <name type="common">Burkholderia cordobensis</name>
    <dbReference type="NCBI Taxonomy" id="1353886"/>
    <lineage>
        <taxon>Bacteria</taxon>
        <taxon>Pseudomonadati</taxon>
        <taxon>Pseudomonadota</taxon>
        <taxon>Betaproteobacteria</taxon>
        <taxon>Burkholderiales</taxon>
        <taxon>Burkholderiaceae</taxon>
        <taxon>Caballeronia</taxon>
    </lineage>
</organism>
<dbReference type="PANTHER" id="PTHR30136">
    <property type="entry name" value="HELIX-TURN-HELIX TRANSCRIPTIONAL REGULATOR, ICLR FAMILY"/>
    <property type="match status" value="1"/>
</dbReference>
<gene>
    <name evidence="6" type="ORF">AWB70_04227</name>
</gene>
<keyword evidence="2" id="KW-0238">DNA-binding</keyword>
<keyword evidence="7" id="KW-1185">Reference proteome</keyword>
<dbReference type="InterPro" id="IPR005471">
    <property type="entry name" value="Tscrpt_reg_IclR_N"/>
</dbReference>
<dbReference type="EMBL" id="FCNY02000010">
    <property type="protein sequence ID" value="SAL51643.1"/>
    <property type="molecule type" value="Genomic_DNA"/>
</dbReference>
<dbReference type="PROSITE" id="PS51078">
    <property type="entry name" value="ICLR_ED"/>
    <property type="match status" value="1"/>
</dbReference>
<dbReference type="GO" id="GO:0045892">
    <property type="term" value="P:negative regulation of DNA-templated transcription"/>
    <property type="evidence" value="ECO:0007669"/>
    <property type="project" value="TreeGrafter"/>
</dbReference>
<dbReference type="SUPFAM" id="SSF55781">
    <property type="entry name" value="GAF domain-like"/>
    <property type="match status" value="1"/>
</dbReference>
<evidence type="ECO:0000256" key="2">
    <source>
        <dbReference type="ARBA" id="ARBA00023125"/>
    </source>
</evidence>
<protein>
    <submittedName>
        <fullName evidence="6">IclR family transcriptional regulator</fullName>
    </submittedName>
</protein>
<evidence type="ECO:0000313" key="7">
    <source>
        <dbReference type="Proteomes" id="UP000054740"/>
    </source>
</evidence>
<sequence>MNSEKSTEEVAYRNQAAQRVLSVLSFLIDEEGSTSVSRLEAELSLSRITISRALDTLESAGFVISSGDKKTVSLGYRVLGLSNGKVDDFDIRALCHPYLIALHELTGESVFLSIIAGDNRVPVEVIEAKGPRVAHSQRGLSVPLHVGKTSRTLLAFLDDQDIEDFLRAAAPIDEYVDFSTASKYETVDDVWKDIQTVRRDGSIMWHGAEQFGALYLAFPLLDRANRPHAAITIGGPRERFSQARAEELLPQIRTILRPLQERARLIPASPIFVTREHS</sequence>
<feature type="domain" description="IclR-ED" evidence="5">
    <location>
        <begin position="77"/>
        <end position="265"/>
    </location>
</feature>
<dbReference type="InterPro" id="IPR013196">
    <property type="entry name" value="HTH_11"/>
</dbReference>
<dbReference type="PROSITE" id="PS51077">
    <property type="entry name" value="HTH_ICLR"/>
    <property type="match status" value="1"/>
</dbReference>
<reference evidence="7" key="1">
    <citation type="submission" date="2016-01" db="EMBL/GenBank/DDBJ databases">
        <authorList>
            <person name="Peeters C."/>
        </authorList>
    </citation>
    <scope>NUCLEOTIDE SEQUENCE [LARGE SCALE GENOMIC DNA]</scope>
</reference>
<dbReference type="RefSeq" id="WP_053572476.1">
    <property type="nucleotide sequence ID" value="NZ_FCNY02000010.1"/>
</dbReference>
<accession>A0A158I5K7</accession>
<dbReference type="InterPro" id="IPR014757">
    <property type="entry name" value="Tscrpt_reg_IclR_C"/>
</dbReference>
<dbReference type="Gene3D" id="1.10.10.10">
    <property type="entry name" value="Winged helix-like DNA-binding domain superfamily/Winged helix DNA-binding domain"/>
    <property type="match status" value="1"/>
</dbReference>
<proteinExistence type="predicted"/>
<evidence type="ECO:0000259" key="4">
    <source>
        <dbReference type="PROSITE" id="PS51077"/>
    </source>
</evidence>
<dbReference type="PANTHER" id="PTHR30136:SF35">
    <property type="entry name" value="HTH-TYPE TRANSCRIPTIONAL REGULATOR RV1719"/>
    <property type="match status" value="1"/>
</dbReference>
<feature type="domain" description="HTH iclR-type" evidence="4">
    <location>
        <begin position="14"/>
        <end position="76"/>
    </location>
</feature>
<dbReference type="Pfam" id="PF08279">
    <property type="entry name" value="HTH_11"/>
    <property type="match status" value="1"/>
</dbReference>